<dbReference type="eggNOG" id="COG4372">
    <property type="taxonomic scope" value="Bacteria"/>
</dbReference>
<dbReference type="PANTHER" id="PTHR33678">
    <property type="entry name" value="BLL1576 PROTEIN"/>
    <property type="match status" value="1"/>
</dbReference>
<feature type="domain" description="Transposase TnpC homeodomain" evidence="4">
    <location>
        <begin position="57"/>
        <end position="129"/>
    </location>
</feature>
<keyword evidence="1" id="KW-0175">Coiled coil</keyword>
<evidence type="ECO:0000313" key="7">
    <source>
        <dbReference type="Proteomes" id="UP000006180"/>
    </source>
</evidence>
<dbReference type="RefSeq" id="WP_014763113.1">
    <property type="nucleotide sequence ID" value="NC_018000.1"/>
</dbReference>
<dbReference type="InterPro" id="IPR004291">
    <property type="entry name" value="Transposase_IS66_central"/>
</dbReference>
<dbReference type="InterPro" id="IPR024463">
    <property type="entry name" value="Transposase_TnpC_homeodom"/>
</dbReference>
<evidence type="ECO:0000313" key="6">
    <source>
        <dbReference type="EMBL" id="AFL50943.1"/>
    </source>
</evidence>
<feature type="coiled-coil region" evidence="1">
    <location>
        <begin position="26"/>
        <end position="53"/>
    </location>
</feature>
<dbReference type="PANTHER" id="PTHR33678:SF1">
    <property type="entry name" value="BLL1576 PROTEIN"/>
    <property type="match status" value="1"/>
</dbReference>
<dbReference type="InterPro" id="IPR039552">
    <property type="entry name" value="IS66_C"/>
</dbReference>
<dbReference type="Pfam" id="PF13007">
    <property type="entry name" value="LZ_Tnp_IS66"/>
    <property type="match status" value="1"/>
</dbReference>
<evidence type="ECO:0000259" key="3">
    <source>
        <dbReference type="Pfam" id="PF13005"/>
    </source>
</evidence>
<proteinExistence type="predicted"/>
<evidence type="ECO:0000259" key="5">
    <source>
        <dbReference type="Pfam" id="PF13817"/>
    </source>
</evidence>
<dbReference type="EMBL" id="CP003563">
    <property type="protein sequence ID" value="AFL50943.1"/>
    <property type="molecule type" value="Genomic_DNA"/>
</dbReference>
<feature type="domain" description="Transposase IS66 central" evidence="2">
    <location>
        <begin position="194"/>
        <end position="486"/>
    </location>
</feature>
<dbReference type="Pfam" id="PF03050">
    <property type="entry name" value="DDE_Tnp_IS66"/>
    <property type="match status" value="1"/>
</dbReference>
<name>I3X4Y7_SINF2</name>
<sequence length="539" mass="60074">MDLPLSDLPDDVDALKAMVLALAREQAAKEVRLKVAEAEIARLEAVEKSANERIANLTLIMKVLQRTQNGKRSERLRLGVNDEQVSFAFEEVETGLSAIRSELDRAAKDKPKRAPRPRKGFAAHLERIEEVIEPEIPAGCEGLAKVLIGEDRSERLDVVPPKFRVIVTRRPKYAFRGSDGVVQALAPAHIIEGGLPTERLLAYIAVSKYADGLPLYRQEAIYLRDGVEISRSLMAQWMGHLGFELQMLADYILERVKEGERIFADETTLPTLAPGSGKTTKAWLWAYARDDRPYGGTSPPMVAYRFEDSRGADCVTRHLSGFSGILQVDGYSAYTNLAKTRAKTGSNETVQLAGCWAHLRRKFYDLHISGVSQAATDTVLAMTELWRIEDEVRGKDADSRAARRQEKSSATVASLFELWEKELGKVSGKSKTAEAIRYALTRRETLERFLRDGRIEIDSNIVERAIRPQTITRKNSLFAGSEGGGRTWATVATLLQTCKMNGVDPLDWLSLTLTRIAQGWPASEIEALMPWNFRSDAVS</sequence>
<accession>I3X4Y7</accession>
<feature type="domain" description="Transposase IS66 zinc-finger binding" evidence="3">
    <location>
        <begin position="139"/>
        <end position="174"/>
    </location>
</feature>
<dbReference type="InterPro" id="IPR052344">
    <property type="entry name" value="Transposase-related"/>
</dbReference>
<dbReference type="AlphaFoldDB" id="I3X4Y7"/>
<gene>
    <name evidence="6" type="ORF">USDA257_c23660</name>
</gene>
<feature type="domain" description="Transposase IS66 C-terminal" evidence="5">
    <location>
        <begin position="493"/>
        <end position="531"/>
    </location>
</feature>
<dbReference type="Pfam" id="PF13817">
    <property type="entry name" value="DDE_Tnp_IS66_C"/>
    <property type="match status" value="1"/>
</dbReference>
<dbReference type="KEGG" id="sfd:USDA257_c23660"/>
<evidence type="ECO:0000259" key="4">
    <source>
        <dbReference type="Pfam" id="PF13007"/>
    </source>
</evidence>
<dbReference type="HOGENOM" id="CLU_023034_2_0_5"/>
<organism evidence="6 7">
    <name type="scientific">Sinorhizobium fredii (strain USDA 257)</name>
    <dbReference type="NCBI Taxonomy" id="1185652"/>
    <lineage>
        <taxon>Bacteria</taxon>
        <taxon>Pseudomonadati</taxon>
        <taxon>Pseudomonadota</taxon>
        <taxon>Alphaproteobacteria</taxon>
        <taxon>Hyphomicrobiales</taxon>
        <taxon>Rhizobiaceae</taxon>
        <taxon>Sinorhizobium/Ensifer group</taxon>
        <taxon>Sinorhizobium</taxon>
    </lineage>
</organism>
<dbReference type="InterPro" id="IPR024474">
    <property type="entry name" value="Znf_dom_IS66"/>
</dbReference>
<evidence type="ECO:0000256" key="1">
    <source>
        <dbReference type="SAM" id="Coils"/>
    </source>
</evidence>
<reference evidence="6 7" key="1">
    <citation type="journal article" date="2012" name="J. Bacteriol.">
        <title>Complete genome sequence of the broad-host-range strain Sinorhizobium fredii USDA257.</title>
        <authorList>
            <person name="Schuldes J."/>
            <person name="Rodriguez Orbegoso M."/>
            <person name="Schmeisser C."/>
            <person name="Krishnan H.B."/>
            <person name="Daniel R."/>
            <person name="Streit W.R."/>
        </authorList>
    </citation>
    <scope>NUCLEOTIDE SEQUENCE [LARGE SCALE GENOMIC DNA]</scope>
    <source>
        <strain evidence="6 7">USDA 257</strain>
    </source>
</reference>
<protein>
    <submittedName>
        <fullName evidence="6">Uncharacterized protein y4qI</fullName>
    </submittedName>
</protein>
<dbReference type="Proteomes" id="UP000006180">
    <property type="component" value="Chromosome"/>
</dbReference>
<dbReference type="Pfam" id="PF13005">
    <property type="entry name" value="zf-IS66"/>
    <property type="match status" value="1"/>
</dbReference>
<dbReference type="STRING" id="1185652.USDA257_c23660"/>
<evidence type="ECO:0000259" key="2">
    <source>
        <dbReference type="Pfam" id="PF03050"/>
    </source>
</evidence>
<dbReference type="PATRIC" id="fig|1185652.3.peg.2449"/>
<dbReference type="NCBIfam" id="NF033517">
    <property type="entry name" value="transpos_IS66"/>
    <property type="match status" value="1"/>
</dbReference>